<gene>
    <name evidence="8" type="ORF">TSIB3V08_LOCUS3514</name>
</gene>
<keyword evidence="3" id="KW-0808">Transferase</keyword>
<dbReference type="AlphaFoldDB" id="A0A7R9ATK5"/>
<evidence type="ECO:0000313" key="8">
    <source>
        <dbReference type="EMBL" id="CAD7259307.1"/>
    </source>
</evidence>
<feature type="domain" description="tRNA (adenine(58)-N(1))-methyltransferase catalytic subunit TRM61 C-terminal" evidence="7">
    <location>
        <begin position="64"/>
        <end position="132"/>
    </location>
</feature>
<protein>
    <recommendedName>
        <fullName evidence="1">tRNA (adenine(58)-N(1))-methyltransferase</fullName>
        <ecNumber evidence="1">2.1.1.220</ecNumber>
    </recommendedName>
</protein>
<evidence type="ECO:0000256" key="1">
    <source>
        <dbReference type="ARBA" id="ARBA00012796"/>
    </source>
</evidence>
<dbReference type="Pfam" id="PF08704">
    <property type="entry name" value="GCD14"/>
    <property type="match status" value="1"/>
</dbReference>
<dbReference type="SUPFAM" id="SSF53335">
    <property type="entry name" value="S-adenosyl-L-methionine-dependent methyltransferases"/>
    <property type="match status" value="1"/>
</dbReference>
<dbReference type="EMBL" id="OC001172">
    <property type="protein sequence ID" value="CAD7259307.1"/>
    <property type="molecule type" value="Genomic_DNA"/>
</dbReference>
<organism evidence="8">
    <name type="scientific">Timema shepardi</name>
    <name type="common">Walking stick</name>
    <dbReference type="NCBI Taxonomy" id="629360"/>
    <lineage>
        <taxon>Eukaryota</taxon>
        <taxon>Metazoa</taxon>
        <taxon>Ecdysozoa</taxon>
        <taxon>Arthropoda</taxon>
        <taxon>Hexapoda</taxon>
        <taxon>Insecta</taxon>
        <taxon>Pterygota</taxon>
        <taxon>Neoptera</taxon>
        <taxon>Polyneoptera</taxon>
        <taxon>Phasmatodea</taxon>
        <taxon>Timematodea</taxon>
        <taxon>Timematoidea</taxon>
        <taxon>Timematidae</taxon>
        <taxon>Timema</taxon>
    </lineage>
</organism>
<sequence length="217" mass="24208">MGLLQSLQANTNPFPLNYPPIRFSGRMVQGVTLMFDWPADGGEIGLLIPVGSTEGFTLCIVFPGGRFVSFSPCIEQVQRTCVALAKAGFVELTTLECLQKELHVQSRTMSILDFDFLKEKVLDNVKQDTHLKHFNPNNLFQESRKPYRDLNSDIRVIVTLVYCESEPLDHEATETGPERLRGIFSQGLASPSAAFMRRSSRMEESYSGGGGWRGISL</sequence>
<dbReference type="InterPro" id="IPR014816">
    <property type="entry name" value="tRNA_MeTrfase_Gcd14"/>
</dbReference>
<name>A0A7R9ATK5_TIMSH</name>
<evidence type="ECO:0000256" key="6">
    <source>
        <dbReference type="ARBA" id="ARBA00048481"/>
    </source>
</evidence>
<proteinExistence type="predicted"/>
<evidence type="ECO:0000256" key="5">
    <source>
        <dbReference type="ARBA" id="ARBA00022694"/>
    </source>
</evidence>
<keyword evidence="5" id="KW-0819">tRNA processing</keyword>
<keyword evidence="4" id="KW-0949">S-adenosyl-L-methionine</keyword>
<dbReference type="GO" id="GO:0030488">
    <property type="term" value="P:tRNA methylation"/>
    <property type="evidence" value="ECO:0007669"/>
    <property type="project" value="InterPro"/>
</dbReference>
<accession>A0A7R9ATK5</accession>
<dbReference type="PROSITE" id="PS51620">
    <property type="entry name" value="SAM_TRM61"/>
    <property type="match status" value="1"/>
</dbReference>
<dbReference type="GO" id="GO:0031515">
    <property type="term" value="C:tRNA (m1A) methyltransferase complex"/>
    <property type="evidence" value="ECO:0007669"/>
    <property type="project" value="InterPro"/>
</dbReference>
<dbReference type="Gene3D" id="3.40.50.150">
    <property type="entry name" value="Vaccinia Virus protein VP39"/>
    <property type="match status" value="1"/>
</dbReference>
<reference evidence="8" key="1">
    <citation type="submission" date="2020-11" db="EMBL/GenBank/DDBJ databases">
        <authorList>
            <person name="Tran Van P."/>
        </authorList>
    </citation>
    <scope>NUCLEOTIDE SEQUENCE</scope>
</reference>
<evidence type="ECO:0000259" key="7">
    <source>
        <dbReference type="Pfam" id="PF08704"/>
    </source>
</evidence>
<evidence type="ECO:0000256" key="4">
    <source>
        <dbReference type="ARBA" id="ARBA00022691"/>
    </source>
</evidence>
<evidence type="ECO:0000256" key="3">
    <source>
        <dbReference type="ARBA" id="ARBA00022679"/>
    </source>
</evidence>
<dbReference type="GO" id="GO:0160107">
    <property type="term" value="F:tRNA (adenine(58)-N1)-methyltransferase activity"/>
    <property type="evidence" value="ECO:0007669"/>
    <property type="project" value="UniProtKB-EC"/>
</dbReference>
<dbReference type="InterPro" id="IPR049470">
    <property type="entry name" value="TRM61_C"/>
</dbReference>
<dbReference type="EC" id="2.1.1.220" evidence="1"/>
<comment type="catalytic activity">
    <reaction evidence="6">
        <text>an adenosine in mRNA + S-adenosyl-L-methionine = an N(1)-methyladenosine in mRNA + S-adenosyl-L-homocysteine + H(+)</text>
        <dbReference type="Rhea" id="RHEA:55392"/>
        <dbReference type="Rhea" id="RHEA-COMP:12414"/>
        <dbReference type="Rhea" id="RHEA-COMP:12415"/>
        <dbReference type="ChEBI" id="CHEBI:15378"/>
        <dbReference type="ChEBI" id="CHEBI:57856"/>
        <dbReference type="ChEBI" id="CHEBI:59789"/>
        <dbReference type="ChEBI" id="CHEBI:74411"/>
        <dbReference type="ChEBI" id="CHEBI:74491"/>
    </reaction>
</comment>
<evidence type="ECO:0000256" key="2">
    <source>
        <dbReference type="ARBA" id="ARBA00022603"/>
    </source>
</evidence>
<keyword evidence="2" id="KW-0489">Methyltransferase</keyword>
<dbReference type="InterPro" id="IPR029063">
    <property type="entry name" value="SAM-dependent_MTases_sf"/>
</dbReference>